<evidence type="ECO:0000256" key="2">
    <source>
        <dbReference type="ARBA" id="ARBA00005517"/>
    </source>
</evidence>
<name>A0A6B2L2Y7_9EUKA</name>
<feature type="modified residue" description="N6-(pyridoxal phosphate)lysine" evidence="5">
    <location>
        <position position="95"/>
    </location>
</feature>
<dbReference type="InterPro" id="IPR036052">
    <property type="entry name" value="TrpB-like_PALP_sf"/>
</dbReference>
<dbReference type="SUPFAM" id="SSF53686">
    <property type="entry name" value="Tryptophan synthase beta subunit-like PLP-dependent enzymes"/>
    <property type="match status" value="1"/>
</dbReference>
<dbReference type="InterPro" id="IPR037158">
    <property type="entry name" value="Thr_synth_N_sf"/>
</dbReference>
<feature type="domain" description="Threonine synthase N-terminal" evidence="6">
    <location>
        <begin position="2"/>
        <end position="63"/>
    </location>
</feature>
<dbReference type="InterPro" id="IPR029144">
    <property type="entry name" value="Thr_synth_N"/>
</dbReference>
<evidence type="ECO:0000256" key="3">
    <source>
        <dbReference type="ARBA" id="ARBA00022898"/>
    </source>
</evidence>
<evidence type="ECO:0000259" key="6">
    <source>
        <dbReference type="Pfam" id="PF14821"/>
    </source>
</evidence>
<dbReference type="GO" id="GO:0009071">
    <property type="term" value="P:serine family amino acid catabolic process"/>
    <property type="evidence" value="ECO:0007669"/>
    <property type="project" value="TreeGrafter"/>
</dbReference>
<dbReference type="NCBIfam" id="TIGR00260">
    <property type="entry name" value="thrC"/>
    <property type="match status" value="1"/>
</dbReference>
<evidence type="ECO:0000256" key="4">
    <source>
        <dbReference type="ARBA" id="ARBA00023239"/>
    </source>
</evidence>
<evidence type="ECO:0000256" key="5">
    <source>
        <dbReference type="PIRSR" id="PIRSR604450-51"/>
    </source>
</evidence>
<dbReference type="GO" id="GO:0030170">
    <property type="term" value="F:pyridoxal phosphate binding"/>
    <property type="evidence" value="ECO:0007669"/>
    <property type="project" value="TreeGrafter"/>
</dbReference>
<comment type="cofactor">
    <cofactor evidence="1 5">
        <name>pyridoxal 5'-phosphate</name>
        <dbReference type="ChEBI" id="CHEBI:597326"/>
    </cofactor>
</comment>
<dbReference type="InterPro" id="IPR004450">
    <property type="entry name" value="Thr_synthase-like"/>
</dbReference>
<dbReference type="GO" id="GO:0016829">
    <property type="term" value="F:lyase activity"/>
    <property type="evidence" value="ECO:0007669"/>
    <property type="project" value="UniProtKB-KW"/>
</dbReference>
<dbReference type="GO" id="GO:0046360">
    <property type="term" value="P:2-oxobutyrate biosynthetic process"/>
    <property type="evidence" value="ECO:0007669"/>
    <property type="project" value="TreeGrafter"/>
</dbReference>
<dbReference type="PANTHER" id="PTHR42690:SF1">
    <property type="entry name" value="THREONINE SYNTHASE-LIKE 2"/>
    <property type="match status" value="1"/>
</dbReference>
<dbReference type="EMBL" id="GIBP01002340">
    <property type="protein sequence ID" value="NDV31309.1"/>
    <property type="molecule type" value="Transcribed_RNA"/>
</dbReference>
<proteinExistence type="inferred from homology"/>
<dbReference type="PANTHER" id="PTHR42690">
    <property type="entry name" value="THREONINE SYNTHASE FAMILY MEMBER"/>
    <property type="match status" value="1"/>
</dbReference>
<dbReference type="Gene3D" id="3.40.50.1100">
    <property type="match status" value="2"/>
</dbReference>
<dbReference type="AlphaFoldDB" id="A0A6B2L2Y7"/>
<keyword evidence="4" id="KW-0456">Lyase</keyword>
<evidence type="ECO:0000256" key="1">
    <source>
        <dbReference type="ARBA" id="ARBA00001933"/>
    </source>
</evidence>
<dbReference type="FunFam" id="3.40.50.1100:FF:000036">
    <property type="entry name" value="Threonine synthase like 2"/>
    <property type="match status" value="1"/>
</dbReference>
<dbReference type="InterPro" id="IPR051166">
    <property type="entry name" value="Threonine_Synthase"/>
</dbReference>
<sequence length="465" mass="52290">MFSGYAADGGMLLPRDLPHFSREAIHLWKNRSYTELVSEILAYFIHENEIPRQTLKQIVNATFQKKFPKDPLPMVQLEEGVWVAEMFHGPTGAFKDLSLCLIGSLIEYFLSKRSRNVIVVVGTSGDTGSSAIHAVKDVKNVDIFVLYPNGRISSIQEKQMATHPEPNVHVYAVDGTSDDLDVPCRNVLSDIEFRDKHHLVSINSPNVCRILVQTIHFFYIYLYIYNKYPHIKELNIAIPTGACGNLTSGYMAYLMGLPIHLIASVNENDIVNEWINTGIFTLKGRQNVIPTISPAVDILVPYNWERILYYISNGDSNGVTKCVKDFDTSQFAQIPPTWLKVMQKTISSYTVTQSQSQQTIQTVFNKSKGYILDPHTSLAVTSVYQVKEGSSKEKEQQVFVCLGTAHPGKFGESVKRILGVEVQFVKGIGGEVSHCAHMKKGENWEAILRKDITKVSQSWKQNSKL</sequence>
<keyword evidence="3 5" id="KW-0663">Pyridoxal phosphate</keyword>
<reference evidence="7" key="1">
    <citation type="journal article" date="2020" name="J. Eukaryot. Microbiol.">
        <title>De novo Sequencing, Assembly and Annotation of the Transcriptome for the Free-Living Testate Amoeba Arcella intermedia.</title>
        <authorList>
            <person name="Ribeiro G.M."/>
            <person name="Porfirio-Sousa A.L."/>
            <person name="Maurer-Alcala X.X."/>
            <person name="Katz L.A."/>
            <person name="Lahr D.J.G."/>
        </authorList>
    </citation>
    <scope>NUCLEOTIDE SEQUENCE</scope>
</reference>
<protein>
    <recommendedName>
        <fullName evidence="6">Threonine synthase N-terminal domain-containing protein</fullName>
    </recommendedName>
</protein>
<dbReference type="Gene3D" id="3.90.1380.10">
    <property type="entry name" value="Threonine synthase, N-terminal domain"/>
    <property type="match status" value="1"/>
</dbReference>
<evidence type="ECO:0000313" key="7">
    <source>
        <dbReference type="EMBL" id="NDV31309.1"/>
    </source>
</evidence>
<accession>A0A6B2L2Y7</accession>
<organism evidence="7">
    <name type="scientific">Arcella intermedia</name>
    <dbReference type="NCBI Taxonomy" id="1963864"/>
    <lineage>
        <taxon>Eukaryota</taxon>
        <taxon>Amoebozoa</taxon>
        <taxon>Tubulinea</taxon>
        <taxon>Elardia</taxon>
        <taxon>Arcellinida</taxon>
        <taxon>Sphaerothecina</taxon>
        <taxon>Arcellidae</taxon>
        <taxon>Arcella</taxon>
    </lineage>
</organism>
<comment type="similarity">
    <text evidence="2">Belongs to the threonine synthase family.</text>
</comment>
<dbReference type="Pfam" id="PF14821">
    <property type="entry name" value="Thr_synth_N"/>
    <property type="match status" value="1"/>
</dbReference>